<evidence type="ECO:0000256" key="11">
    <source>
        <dbReference type="PROSITE-ProRule" id="PRU00196"/>
    </source>
</evidence>
<dbReference type="InterPro" id="IPR036772">
    <property type="entry name" value="SRCR-like_dom_sf"/>
</dbReference>
<dbReference type="Proteomes" id="UP001497482">
    <property type="component" value="Chromosome 13"/>
</dbReference>
<evidence type="ECO:0000256" key="1">
    <source>
        <dbReference type="ARBA" id="ARBA00004167"/>
    </source>
</evidence>
<dbReference type="PROSITE" id="PS50287">
    <property type="entry name" value="SRCR_2"/>
    <property type="match status" value="1"/>
</dbReference>
<sequence length="146" mass="15495">MDCFEDPSSPSQSLELKCSESVRLVGGSGLCSGSLQIWNQSWTSVCEGALDLRGAEVLCRELDCGAASFFQGALSPVGQTFHCEGHESALMDCPRSRPKTCSSGPSVNVTCSGMGAGLRAAEADERGPSLCWDRGGQKERRMETIV</sequence>
<dbReference type="EMBL" id="OZ035835">
    <property type="protein sequence ID" value="CAL1576905.1"/>
    <property type="molecule type" value="Genomic_DNA"/>
</dbReference>
<dbReference type="PRINTS" id="PR00258">
    <property type="entry name" value="SPERACTRCPTR"/>
</dbReference>
<dbReference type="FunFam" id="3.10.250.10:FF:000016">
    <property type="entry name" value="Scavenger receptor cysteine-rich protein type 12"/>
    <property type="match status" value="1"/>
</dbReference>
<dbReference type="Pfam" id="PF00530">
    <property type="entry name" value="SRCR"/>
    <property type="match status" value="1"/>
</dbReference>
<dbReference type="AlphaFoldDB" id="A0AAV2JHE1"/>
<evidence type="ECO:0000256" key="8">
    <source>
        <dbReference type="ARBA" id="ARBA00023136"/>
    </source>
</evidence>
<dbReference type="PANTHER" id="PTHR19331:SF22">
    <property type="entry name" value="DELETED IN MALIGNANT BRAIN TUMORS 1 PROTEIN"/>
    <property type="match status" value="1"/>
</dbReference>
<evidence type="ECO:0000256" key="4">
    <source>
        <dbReference type="ARBA" id="ARBA00022692"/>
    </source>
</evidence>
<evidence type="ECO:0000256" key="2">
    <source>
        <dbReference type="ARBA" id="ARBA00004613"/>
    </source>
</evidence>
<evidence type="ECO:0000256" key="6">
    <source>
        <dbReference type="ARBA" id="ARBA00022737"/>
    </source>
</evidence>
<dbReference type="Gene3D" id="3.10.250.10">
    <property type="entry name" value="SRCR-like domain"/>
    <property type="match status" value="1"/>
</dbReference>
<proteinExistence type="predicted"/>
<protein>
    <recommendedName>
        <fullName evidence="12">SRCR domain-containing protein</fullName>
    </recommendedName>
</protein>
<keyword evidence="10" id="KW-0325">Glycoprotein</keyword>
<comment type="subcellular location">
    <subcellularLocation>
        <location evidence="1">Membrane</location>
        <topology evidence="1">Single-pass membrane protein</topology>
    </subcellularLocation>
    <subcellularLocation>
        <location evidence="2">Secreted</location>
    </subcellularLocation>
</comment>
<keyword evidence="9 11" id="KW-1015">Disulfide bond</keyword>
<keyword evidence="7" id="KW-1133">Transmembrane helix</keyword>
<dbReference type="SMART" id="SM00202">
    <property type="entry name" value="SR"/>
    <property type="match status" value="1"/>
</dbReference>
<reference evidence="13 14" key="1">
    <citation type="submission" date="2024-04" db="EMBL/GenBank/DDBJ databases">
        <authorList>
            <person name="Waldvogel A.-M."/>
            <person name="Schoenle A."/>
        </authorList>
    </citation>
    <scope>NUCLEOTIDE SEQUENCE [LARGE SCALE GENOMIC DNA]</scope>
</reference>
<keyword evidence="3" id="KW-0964">Secreted</keyword>
<keyword evidence="5" id="KW-0732">Signal</keyword>
<feature type="domain" description="SRCR" evidence="12">
    <location>
        <begin position="22"/>
        <end position="112"/>
    </location>
</feature>
<evidence type="ECO:0000256" key="5">
    <source>
        <dbReference type="ARBA" id="ARBA00022729"/>
    </source>
</evidence>
<feature type="disulfide bond" evidence="11">
    <location>
        <begin position="83"/>
        <end position="93"/>
    </location>
</feature>
<comment type="caution">
    <text evidence="11">Lacks conserved residue(s) required for the propagation of feature annotation.</text>
</comment>
<dbReference type="SUPFAM" id="SSF56487">
    <property type="entry name" value="SRCR-like"/>
    <property type="match status" value="1"/>
</dbReference>
<keyword evidence="6" id="KW-0677">Repeat</keyword>
<keyword evidence="8" id="KW-0472">Membrane</keyword>
<keyword evidence="4" id="KW-0812">Transmembrane</keyword>
<gene>
    <name evidence="13" type="ORF">KC01_LOCUS8301</name>
</gene>
<evidence type="ECO:0000259" key="12">
    <source>
        <dbReference type="PROSITE" id="PS50287"/>
    </source>
</evidence>
<organism evidence="13 14">
    <name type="scientific">Knipowitschia caucasica</name>
    <name type="common">Caucasian dwarf goby</name>
    <name type="synonym">Pomatoschistus caucasicus</name>
    <dbReference type="NCBI Taxonomy" id="637954"/>
    <lineage>
        <taxon>Eukaryota</taxon>
        <taxon>Metazoa</taxon>
        <taxon>Chordata</taxon>
        <taxon>Craniata</taxon>
        <taxon>Vertebrata</taxon>
        <taxon>Euteleostomi</taxon>
        <taxon>Actinopterygii</taxon>
        <taxon>Neopterygii</taxon>
        <taxon>Teleostei</taxon>
        <taxon>Neoteleostei</taxon>
        <taxon>Acanthomorphata</taxon>
        <taxon>Gobiaria</taxon>
        <taxon>Gobiiformes</taxon>
        <taxon>Gobioidei</taxon>
        <taxon>Gobiidae</taxon>
        <taxon>Gobiinae</taxon>
        <taxon>Knipowitschia</taxon>
    </lineage>
</organism>
<evidence type="ECO:0000256" key="10">
    <source>
        <dbReference type="ARBA" id="ARBA00023180"/>
    </source>
</evidence>
<evidence type="ECO:0000256" key="3">
    <source>
        <dbReference type="ARBA" id="ARBA00022525"/>
    </source>
</evidence>
<name>A0AAV2JHE1_KNICA</name>
<evidence type="ECO:0000313" key="14">
    <source>
        <dbReference type="Proteomes" id="UP001497482"/>
    </source>
</evidence>
<evidence type="ECO:0000256" key="9">
    <source>
        <dbReference type="ARBA" id="ARBA00023157"/>
    </source>
</evidence>
<evidence type="ECO:0000313" key="13">
    <source>
        <dbReference type="EMBL" id="CAL1576905.1"/>
    </source>
</evidence>
<evidence type="ECO:0000256" key="7">
    <source>
        <dbReference type="ARBA" id="ARBA00022989"/>
    </source>
</evidence>
<dbReference type="InterPro" id="IPR001190">
    <property type="entry name" value="SRCR"/>
</dbReference>
<dbReference type="PANTHER" id="PTHR19331">
    <property type="entry name" value="SCAVENGER RECEPTOR DOMAIN-CONTAINING"/>
    <property type="match status" value="1"/>
</dbReference>
<keyword evidence="14" id="KW-1185">Reference proteome</keyword>
<accession>A0AAV2JHE1</accession>
<dbReference type="GO" id="GO:0016020">
    <property type="term" value="C:membrane"/>
    <property type="evidence" value="ECO:0007669"/>
    <property type="project" value="UniProtKB-SubCell"/>
</dbReference>